<dbReference type="PRINTS" id="PR00315">
    <property type="entry name" value="ELONGATNFCT"/>
</dbReference>
<evidence type="ECO:0000256" key="6">
    <source>
        <dbReference type="ARBA" id="ARBA00023134"/>
    </source>
</evidence>
<dbReference type="Pfam" id="PF00679">
    <property type="entry name" value="EFG_C"/>
    <property type="match status" value="1"/>
</dbReference>
<comment type="similarity">
    <text evidence="10">Belongs to the GTP-binding elongation factor family. LepA subfamily.</text>
</comment>
<organism evidence="14 15">
    <name type="scientific">Povalibacter uvarum</name>
    <dbReference type="NCBI Taxonomy" id="732238"/>
    <lineage>
        <taxon>Bacteria</taxon>
        <taxon>Pseudomonadati</taxon>
        <taxon>Pseudomonadota</taxon>
        <taxon>Gammaproteobacteria</taxon>
        <taxon>Steroidobacterales</taxon>
        <taxon>Steroidobacteraceae</taxon>
        <taxon>Povalibacter</taxon>
    </lineage>
</organism>
<dbReference type="InterPro" id="IPR004161">
    <property type="entry name" value="EFTu-like_2"/>
</dbReference>
<evidence type="ECO:0000256" key="10">
    <source>
        <dbReference type="ARBA" id="ARBA00061052"/>
    </source>
</evidence>
<dbReference type="GO" id="GO:0045727">
    <property type="term" value="P:positive regulation of translation"/>
    <property type="evidence" value="ECO:0007669"/>
    <property type="project" value="UniProtKB-UniRule"/>
</dbReference>
<evidence type="ECO:0000256" key="2">
    <source>
        <dbReference type="ARBA" id="ARBA00022475"/>
    </source>
</evidence>
<dbReference type="InterPro" id="IPR035647">
    <property type="entry name" value="EFG_III/V"/>
</dbReference>
<dbReference type="InterPro" id="IPR000795">
    <property type="entry name" value="T_Tr_GTP-bd_dom"/>
</dbReference>
<comment type="caution">
    <text evidence="14">The sequence shown here is derived from an EMBL/GenBank/DDBJ whole genome shotgun (WGS) entry which is preliminary data.</text>
</comment>
<evidence type="ECO:0000313" key="14">
    <source>
        <dbReference type="EMBL" id="MBB6091799.1"/>
    </source>
</evidence>
<dbReference type="InterPro" id="IPR027417">
    <property type="entry name" value="P-loop_NTPase"/>
</dbReference>
<dbReference type="Gene3D" id="3.30.70.870">
    <property type="entry name" value="Elongation Factor G (Translational Gtpase), domain 3"/>
    <property type="match status" value="1"/>
</dbReference>
<dbReference type="GO" id="GO:0005886">
    <property type="term" value="C:plasma membrane"/>
    <property type="evidence" value="ECO:0007669"/>
    <property type="project" value="UniProtKB-SubCell"/>
</dbReference>
<dbReference type="InterPro" id="IPR009000">
    <property type="entry name" value="Transl_B-barrel_sf"/>
</dbReference>
<dbReference type="FunFam" id="2.40.30.10:FF:000015">
    <property type="entry name" value="Translation factor GUF1, mitochondrial"/>
    <property type="match status" value="1"/>
</dbReference>
<dbReference type="Gene3D" id="3.30.70.2570">
    <property type="entry name" value="Elongation factor 4, C-terminal domain"/>
    <property type="match status" value="1"/>
</dbReference>
<evidence type="ECO:0000256" key="12">
    <source>
        <dbReference type="HAMAP-Rule" id="MF_00071"/>
    </source>
</evidence>
<dbReference type="GO" id="GO:0097216">
    <property type="term" value="F:guanosine tetraphosphate binding"/>
    <property type="evidence" value="ECO:0007669"/>
    <property type="project" value="UniProtKB-ARBA"/>
</dbReference>
<dbReference type="PROSITE" id="PS51722">
    <property type="entry name" value="G_TR_2"/>
    <property type="match status" value="1"/>
</dbReference>
<dbReference type="CDD" id="cd03709">
    <property type="entry name" value="lepA_C"/>
    <property type="match status" value="1"/>
</dbReference>
<dbReference type="GO" id="GO:0005525">
    <property type="term" value="F:GTP binding"/>
    <property type="evidence" value="ECO:0007669"/>
    <property type="project" value="UniProtKB-UniRule"/>
</dbReference>
<evidence type="ECO:0000256" key="4">
    <source>
        <dbReference type="ARBA" id="ARBA00022801"/>
    </source>
</evidence>
<dbReference type="FunFam" id="3.30.70.240:FF:000007">
    <property type="entry name" value="Translation factor GUF1, mitochondrial"/>
    <property type="match status" value="1"/>
</dbReference>
<name>A0A841HHA3_9GAMM</name>
<dbReference type="Pfam" id="PF03144">
    <property type="entry name" value="GTP_EFTU_D2"/>
    <property type="match status" value="1"/>
</dbReference>
<dbReference type="Gene3D" id="2.40.30.10">
    <property type="entry name" value="Translation factors"/>
    <property type="match status" value="1"/>
</dbReference>
<keyword evidence="4 12" id="KW-0378">Hydrolase</keyword>
<comment type="catalytic activity">
    <reaction evidence="8 12">
        <text>GTP + H2O = GDP + phosphate + H(+)</text>
        <dbReference type="Rhea" id="RHEA:19669"/>
        <dbReference type="ChEBI" id="CHEBI:15377"/>
        <dbReference type="ChEBI" id="CHEBI:15378"/>
        <dbReference type="ChEBI" id="CHEBI:37565"/>
        <dbReference type="ChEBI" id="CHEBI:43474"/>
        <dbReference type="ChEBI" id="CHEBI:58189"/>
        <dbReference type="EC" id="3.6.5.n1"/>
    </reaction>
</comment>
<dbReference type="PANTHER" id="PTHR43512">
    <property type="entry name" value="TRANSLATION FACTOR GUF1-RELATED"/>
    <property type="match status" value="1"/>
</dbReference>
<dbReference type="SUPFAM" id="SSF50447">
    <property type="entry name" value="Translation proteins"/>
    <property type="match status" value="1"/>
</dbReference>
<evidence type="ECO:0000259" key="13">
    <source>
        <dbReference type="PROSITE" id="PS51722"/>
    </source>
</evidence>
<dbReference type="InterPro" id="IPR006297">
    <property type="entry name" value="EF-4"/>
</dbReference>
<keyword evidence="3 12" id="KW-0547">Nucleotide-binding</keyword>
<dbReference type="AlphaFoldDB" id="A0A841HHA3"/>
<keyword evidence="15" id="KW-1185">Reference proteome</keyword>
<accession>A0A841HHA3</accession>
<keyword evidence="2 12" id="KW-1003">Cell membrane</keyword>
<comment type="subcellular location">
    <subcellularLocation>
        <location evidence="12">Cell membrane</location>
        <topology evidence="12">Peripheral membrane protein</topology>
        <orientation evidence="12">Cytoplasmic side</orientation>
    </subcellularLocation>
</comment>
<comment type="function">
    <text evidence="9 12">Required for accurate and efficient protein synthesis under certain stress conditions. May act as a fidelity factor of the translation reaction, by catalyzing a one-codon backward translocation of tRNAs on improperly translocated ribosomes. Back-translocation proceeds from a post-translocation (POST) complex to a pre-translocation (PRE) complex, thus giving elongation factor G a second chance to translocate the tRNAs correctly. Binds to ribosomes in a GTP-dependent manner.</text>
</comment>
<dbReference type="HAMAP" id="MF_00071">
    <property type="entry name" value="LepA"/>
    <property type="match status" value="1"/>
</dbReference>
<dbReference type="FunFam" id="3.30.70.870:FF:000004">
    <property type="entry name" value="Translation factor GUF1, mitochondrial"/>
    <property type="match status" value="1"/>
</dbReference>
<evidence type="ECO:0000256" key="5">
    <source>
        <dbReference type="ARBA" id="ARBA00022917"/>
    </source>
</evidence>
<keyword evidence="7 12" id="KW-0472">Membrane</keyword>
<dbReference type="EC" id="3.6.5.n1" evidence="11 12"/>
<reference evidence="14 15" key="1">
    <citation type="submission" date="2020-08" db="EMBL/GenBank/DDBJ databases">
        <title>Genomic Encyclopedia of Type Strains, Phase IV (KMG-IV): sequencing the most valuable type-strain genomes for metagenomic binning, comparative biology and taxonomic classification.</title>
        <authorList>
            <person name="Goeker M."/>
        </authorList>
    </citation>
    <scope>NUCLEOTIDE SEQUENCE [LARGE SCALE GENOMIC DNA]</scope>
    <source>
        <strain evidence="14 15">DSM 26723</strain>
    </source>
</reference>
<sequence length="598" mass="66271">MKLIRNFSIIAHVDHGKSTLADRFIQLCGGLEAREMENQVLDSMDLERERGITIKAQAVSLRFRSRDGETYQLNLIDTPGHVDFSYEVSRSLAACEGALLVVDAAQGVEAQSVANCYTALEQGLEVVPVLNKIDLPSAEPDRVIKEIEEIIGIEAHDALRVSAKTGEGVQDLLEELVRRIPAPKGDPDGPLQALIIDSWFDNYVGVVSLVRVMNGSLKTGAKIRVWSTGRAHQVDKLGRFTPKSLAADALYTGEVGFVIAGIKEINGAPVGDTITLDSRPSDAALEGFKQVQPRVFAGVFPVNTEDYESFRDALAKLKLNDSALHYEPEVSTALGFGFRCGFLGLLHMDIVQERLEREYNLDLITSAPTVVYEILRTDGTLEYVDNPAKLPPSNEIGDLREPIITANILLPPEHVGAVIKLCTEKRGKQTKMLYVGNQVSMQYEMPLAEVVLDFFDRLKSVSRGYASFDYEFNRFETAPLVRLDVLINGDRVDALSIIVHRENAYHRGRELVDKMQELIPRQMFEVAVQAAIGSQIVARASVKALRKNVLAKCYGGDLSRKRKLLEKQKEGKKRMKQVGSVEIPQEAFLAVLKIGKDK</sequence>
<dbReference type="EMBL" id="JACHHZ010000001">
    <property type="protein sequence ID" value="MBB6091799.1"/>
    <property type="molecule type" value="Genomic_DNA"/>
</dbReference>
<dbReference type="FunFam" id="3.30.70.2570:FF:000001">
    <property type="entry name" value="Translation factor GUF1, mitochondrial"/>
    <property type="match status" value="1"/>
</dbReference>
<dbReference type="PANTHER" id="PTHR43512:SF4">
    <property type="entry name" value="TRANSLATION FACTOR GUF1 HOMOLOG, CHLOROPLASTIC"/>
    <property type="match status" value="1"/>
</dbReference>
<dbReference type="PROSITE" id="PS00301">
    <property type="entry name" value="G_TR_1"/>
    <property type="match status" value="1"/>
</dbReference>
<dbReference type="CDD" id="cd01890">
    <property type="entry name" value="LepA"/>
    <property type="match status" value="1"/>
</dbReference>
<dbReference type="InterPro" id="IPR005225">
    <property type="entry name" value="Small_GTP-bd"/>
</dbReference>
<dbReference type="CDD" id="cd16260">
    <property type="entry name" value="EF4_III"/>
    <property type="match status" value="1"/>
</dbReference>
<comment type="similarity">
    <text evidence="1 12">Belongs to the TRAFAC class translation factor GTPase superfamily. Classic translation factor GTPase family. LepA subfamily.</text>
</comment>
<dbReference type="InterPro" id="IPR013842">
    <property type="entry name" value="LepA_CTD"/>
</dbReference>
<dbReference type="SUPFAM" id="SSF54980">
    <property type="entry name" value="EF-G C-terminal domain-like"/>
    <property type="match status" value="2"/>
</dbReference>
<dbReference type="RefSeq" id="WP_184329575.1">
    <property type="nucleotide sequence ID" value="NZ_JACHHZ010000001.1"/>
</dbReference>
<feature type="domain" description="Tr-type G" evidence="13">
    <location>
        <begin position="2"/>
        <end position="184"/>
    </location>
</feature>
<dbReference type="GO" id="GO:0043022">
    <property type="term" value="F:ribosome binding"/>
    <property type="evidence" value="ECO:0007669"/>
    <property type="project" value="UniProtKB-UniRule"/>
</dbReference>
<dbReference type="Proteomes" id="UP000588068">
    <property type="component" value="Unassembled WGS sequence"/>
</dbReference>
<dbReference type="Pfam" id="PF06421">
    <property type="entry name" value="LepA_C"/>
    <property type="match status" value="1"/>
</dbReference>
<dbReference type="InterPro" id="IPR035654">
    <property type="entry name" value="LepA_IV"/>
</dbReference>
<dbReference type="Gene3D" id="3.40.50.300">
    <property type="entry name" value="P-loop containing nucleotide triphosphate hydrolases"/>
    <property type="match status" value="1"/>
</dbReference>
<dbReference type="SMART" id="SM00838">
    <property type="entry name" value="EFG_C"/>
    <property type="match status" value="1"/>
</dbReference>
<evidence type="ECO:0000256" key="11">
    <source>
        <dbReference type="ARBA" id="ARBA00066744"/>
    </source>
</evidence>
<dbReference type="InterPro" id="IPR000640">
    <property type="entry name" value="EFG_V-like"/>
</dbReference>
<evidence type="ECO:0000256" key="9">
    <source>
        <dbReference type="ARBA" id="ARBA00057626"/>
    </source>
</evidence>
<gene>
    <name evidence="12" type="primary">lepA</name>
    <name evidence="14" type="ORF">HNQ60_000645</name>
</gene>
<evidence type="ECO:0000256" key="3">
    <source>
        <dbReference type="ARBA" id="ARBA00022741"/>
    </source>
</evidence>
<proteinExistence type="inferred from homology"/>
<keyword evidence="6 12" id="KW-0342">GTP-binding</keyword>
<dbReference type="Gene3D" id="3.30.70.240">
    <property type="match status" value="1"/>
</dbReference>
<dbReference type="GO" id="GO:0003924">
    <property type="term" value="F:GTPase activity"/>
    <property type="evidence" value="ECO:0007669"/>
    <property type="project" value="UniProtKB-UniRule"/>
</dbReference>
<evidence type="ECO:0000256" key="1">
    <source>
        <dbReference type="ARBA" id="ARBA00005454"/>
    </source>
</evidence>
<evidence type="ECO:0000256" key="7">
    <source>
        <dbReference type="ARBA" id="ARBA00023136"/>
    </source>
</evidence>
<dbReference type="CDD" id="cd03699">
    <property type="entry name" value="EF4_II"/>
    <property type="match status" value="1"/>
</dbReference>
<evidence type="ECO:0000256" key="8">
    <source>
        <dbReference type="ARBA" id="ARBA00050293"/>
    </source>
</evidence>
<dbReference type="Pfam" id="PF00009">
    <property type="entry name" value="GTP_EFTU"/>
    <property type="match status" value="1"/>
</dbReference>
<feature type="binding site" evidence="12">
    <location>
        <begin position="14"/>
        <end position="19"/>
    </location>
    <ligand>
        <name>GTP</name>
        <dbReference type="ChEBI" id="CHEBI:37565"/>
    </ligand>
</feature>
<keyword evidence="5 12" id="KW-0648">Protein biosynthesis</keyword>
<dbReference type="NCBIfam" id="TIGR01393">
    <property type="entry name" value="lepA"/>
    <property type="match status" value="1"/>
</dbReference>
<dbReference type="NCBIfam" id="TIGR00231">
    <property type="entry name" value="small_GTP"/>
    <property type="match status" value="1"/>
</dbReference>
<protein>
    <recommendedName>
        <fullName evidence="11 12">Elongation factor 4</fullName>
        <shortName evidence="12">EF-4</shortName>
        <ecNumber evidence="11 12">3.6.5.n1</ecNumber>
    </recommendedName>
    <alternativeName>
        <fullName evidence="12">Ribosomal back-translocase LepA</fullName>
    </alternativeName>
</protein>
<dbReference type="GO" id="GO:0003746">
    <property type="term" value="F:translation elongation factor activity"/>
    <property type="evidence" value="ECO:0007669"/>
    <property type="project" value="UniProtKB-UniRule"/>
</dbReference>
<dbReference type="InterPro" id="IPR038363">
    <property type="entry name" value="LepA_C_sf"/>
</dbReference>
<dbReference type="SUPFAM" id="SSF52540">
    <property type="entry name" value="P-loop containing nucleoside triphosphate hydrolases"/>
    <property type="match status" value="1"/>
</dbReference>
<feature type="binding site" evidence="12">
    <location>
        <begin position="131"/>
        <end position="134"/>
    </location>
    <ligand>
        <name>GTP</name>
        <dbReference type="ChEBI" id="CHEBI:37565"/>
    </ligand>
</feature>
<evidence type="ECO:0000313" key="15">
    <source>
        <dbReference type="Proteomes" id="UP000588068"/>
    </source>
</evidence>
<dbReference type="InterPro" id="IPR031157">
    <property type="entry name" value="G_TR_CS"/>
</dbReference>
<dbReference type="FunFam" id="3.40.50.300:FF:000078">
    <property type="entry name" value="Elongation factor 4"/>
    <property type="match status" value="1"/>
</dbReference>